<keyword evidence="5" id="KW-1185">Reference proteome</keyword>
<dbReference type="NCBIfam" id="TIGR00377">
    <property type="entry name" value="ant_ant_sig"/>
    <property type="match status" value="1"/>
</dbReference>
<evidence type="ECO:0000256" key="2">
    <source>
        <dbReference type="RuleBase" id="RU003749"/>
    </source>
</evidence>
<dbReference type="PANTHER" id="PTHR33495">
    <property type="entry name" value="ANTI-SIGMA FACTOR ANTAGONIST TM_1081-RELATED-RELATED"/>
    <property type="match status" value="1"/>
</dbReference>
<dbReference type="Proteomes" id="UP001305702">
    <property type="component" value="Chromosome"/>
</dbReference>
<name>A0AA96LI96_9BACL</name>
<evidence type="ECO:0000256" key="1">
    <source>
        <dbReference type="ARBA" id="ARBA00009013"/>
    </source>
</evidence>
<sequence>MKGELDLAMAVYFRSVLEPLIDSPKSIVLNLKELAYIDSTGMGILIFILKARNERKLPFTIQEVPAKIQKLFDLTGITKFLSVEGDPQTTVKADGM</sequence>
<comment type="similarity">
    <text evidence="1 2">Belongs to the anti-sigma-factor antagonist family.</text>
</comment>
<proteinExistence type="inferred from homology"/>
<dbReference type="EMBL" id="CP130318">
    <property type="protein sequence ID" value="WNQ14316.1"/>
    <property type="molecule type" value="Genomic_DNA"/>
</dbReference>
<dbReference type="SUPFAM" id="SSF52091">
    <property type="entry name" value="SpoIIaa-like"/>
    <property type="match status" value="1"/>
</dbReference>
<reference evidence="4 5" key="1">
    <citation type="submission" date="2022-02" db="EMBL/GenBank/DDBJ databases">
        <title>Paenibacillus sp. MBLB1776 Whole Genome Shotgun Sequencing.</title>
        <authorList>
            <person name="Hwang C.Y."/>
            <person name="Cho E.-S."/>
            <person name="Seo M.-J."/>
        </authorList>
    </citation>
    <scope>NUCLEOTIDE SEQUENCE [LARGE SCALE GENOMIC DNA]</scope>
    <source>
        <strain evidence="4 5">MBLB1776</strain>
    </source>
</reference>
<evidence type="ECO:0000313" key="5">
    <source>
        <dbReference type="Proteomes" id="UP001305702"/>
    </source>
</evidence>
<accession>A0AA96LI96</accession>
<dbReference type="InterPro" id="IPR003658">
    <property type="entry name" value="Anti-sigma_ant"/>
</dbReference>
<dbReference type="InterPro" id="IPR002645">
    <property type="entry name" value="STAS_dom"/>
</dbReference>
<dbReference type="GO" id="GO:0043856">
    <property type="term" value="F:anti-sigma factor antagonist activity"/>
    <property type="evidence" value="ECO:0007669"/>
    <property type="project" value="InterPro"/>
</dbReference>
<gene>
    <name evidence="4" type="ORF">MJA45_23405</name>
</gene>
<dbReference type="CDD" id="cd07043">
    <property type="entry name" value="STAS_anti-anti-sigma_factors"/>
    <property type="match status" value="1"/>
</dbReference>
<feature type="domain" description="STAS" evidence="3">
    <location>
        <begin position="1"/>
        <end position="96"/>
    </location>
</feature>
<organism evidence="4 5">
    <name type="scientific">Paenibacillus aurantius</name>
    <dbReference type="NCBI Taxonomy" id="2918900"/>
    <lineage>
        <taxon>Bacteria</taxon>
        <taxon>Bacillati</taxon>
        <taxon>Bacillota</taxon>
        <taxon>Bacilli</taxon>
        <taxon>Bacillales</taxon>
        <taxon>Paenibacillaceae</taxon>
        <taxon>Paenibacillus</taxon>
    </lineage>
</organism>
<dbReference type="AlphaFoldDB" id="A0AA96LI96"/>
<dbReference type="PANTHER" id="PTHR33495:SF2">
    <property type="entry name" value="ANTI-SIGMA FACTOR ANTAGONIST TM_1081-RELATED"/>
    <property type="match status" value="1"/>
</dbReference>
<evidence type="ECO:0000259" key="3">
    <source>
        <dbReference type="PROSITE" id="PS50801"/>
    </source>
</evidence>
<dbReference type="Gene3D" id="3.30.750.24">
    <property type="entry name" value="STAS domain"/>
    <property type="match status" value="1"/>
</dbReference>
<dbReference type="Pfam" id="PF01740">
    <property type="entry name" value="STAS"/>
    <property type="match status" value="1"/>
</dbReference>
<evidence type="ECO:0000313" key="4">
    <source>
        <dbReference type="EMBL" id="WNQ14316.1"/>
    </source>
</evidence>
<dbReference type="PROSITE" id="PS50801">
    <property type="entry name" value="STAS"/>
    <property type="match status" value="1"/>
</dbReference>
<dbReference type="InterPro" id="IPR036513">
    <property type="entry name" value="STAS_dom_sf"/>
</dbReference>
<dbReference type="KEGG" id="paun:MJA45_23405"/>
<protein>
    <recommendedName>
        <fullName evidence="2">Anti-sigma factor antagonist</fullName>
    </recommendedName>
</protein>